<dbReference type="AlphaFoldDB" id="A0A8K1CG89"/>
<accession>A0A8K1CG89</accession>
<evidence type="ECO:0000313" key="2">
    <source>
        <dbReference type="Proteomes" id="UP000794436"/>
    </source>
</evidence>
<organism evidence="1 2">
    <name type="scientific">Pythium oligandrum</name>
    <name type="common">Mycoparasitic fungus</name>
    <dbReference type="NCBI Taxonomy" id="41045"/>
    <lineage>
        <taxon>Eukaryota</taxon>
        <taxon>Sar</taxon>
        <taxon>Stramenopiles</taxon>
        <taxon>Oomycota</taxon>
        <taxon>Peronosporomycetes</taxon>
        <taxon>Pythiales</taxon>
        <taxon>Pythiaceae</taxon>
        <taxon>Pythium</taxon>
    </lineage>
</organism>
<comment type="caution">
    <text evidence="1">The sequence shown here is derived from an EMBL/GenBank/DDBJ whole genome shotgun (WGS) entry which is preliminary data.</text>
</comment>
<proteinExistence type="predicted"/>
<dbReference type="Proteomes" id="UP000794436">
    <property type="component" value="Unassembled WGS sequence"/>
</dbReference>
<evidence type="ECO:0000313" key="1">
    <source>
        <dbReference type="EMBL" id="TMW61602.1"/>
    </source>
</evidence>
<reference evidence="1" key="1">
    <citation type="submission" date="2019-03" db="EMBL/GenBank/DDBJ databases">
        <title>Long read genome sequence of the mycoparasitic Pythium oligandrum ATCC 38472 isolated from sugarbeet rhizosphere.</title>
        <authorList>
            <person name="Gaulin E."/>
        </authorList>
    </citation>
    <scope>NUCLEOTIDE SEQUENCE</scope>
    <source>
        <strain evidence="1">ATCC 38472_TT</strain>
    </source>
</reference>
<name>A0A8K1CG89_PYTOL</name>
<sequence length="512" mass="58733">MLELSDNCGDLPPDGEFLRIFEWDDADCGTVKTIPVLEDVFGPFQMPDVYVRKEVLHVLSIFKSTYKDVFKSGEIVNRFVLMGSPGVGKSSLLALLSLYLAVKHQRTIIWRLDQPSEGLPPFVRVFYRGKYWEWKNMCDEDYGHLLIVIQHSNPWLFLDGPIQDYINSHPQICKFSVLAPDGHYALPASGFTERCLLPFWQKHDLRALGKHSKLTDGEIETQYFESGGNARLFFHRQARQIVYDHVVARAPESDSSVVQMYGVDDRDDEHAYVDEARWTRDVTSRYAVQCMAKHLPPDYVERHVTLIKTARTSNGVLRGEKLFAIRFFDTVFHRRVLRIECREYDPQSGDHTRHSVAGARAMTSMTWNDPNNHSRTNRLVKYEIGQGSTQADCDEMVSRWAAKPSKLDCWIPQSGLPGIPDAIVKWTPPETINPEFVMIYRCTASEVYGFDTSVVCRVGKLFKESHLGVRVLIVVLDEEKMEEFRFKPDAFITSDEMSDIPVCVGYTRDIDI</sequence>
<dbReference type="EMBL" id="SPLM01000076">
    <property type="protein sequence ID" value="TMW61602.1"/>
    <property type="molecule type" value="Genomic_DNA"/>
</dbReference>
<dbReference type="SUPFAM" id="SSF52540">
    <property type="entry name" value="P-loop containing nucleoside triphosphate hydrolases"/>
    <property type="match status" value="1"/>
</dbReference>
<protein>
    <submittedName>
        <fullName evidence="1">Uncharacterized protein</fullName>
    </submittedName>
</protein>
<dbReference type="OrthoDB" id="89935at2759"/>
<dbReference type="InterPro" id="IPR027417">
    <property type="entry name" value="P-loop_NTPase"/>
</dbReference>
<gene>
    <name evidence="1" type="ORF">Poli38472_012793</name>
</gene>
<keyword evidence="2" id="KW-1185">Reference proteome</keyword>